<dbReference type="InterPro" id="IPR056026">
    <property type="entry name" value="DUF7607"/>
</dbReference>
<feature type="region of interest" description="Disordered" evidence="1">
    <location>
        <begin position="382"/>
        <end position="418"/>
    </location>
</feature>
<dbReference type="AlphaFoldDB" id="A0A9P4H7I5"/>
<dbReference type="Proteomes" id="UP000799777">
    <property type="component" value="Unassembled WGS sequence"/>
</dbReference>
<feature type="compositionally biased region" description="Basic and acidic residues" evidence="1">
    <location>
        <begin position="406"/>
        <end position="418"/>
    </location>
</feature>
<feature type="domain" description="DUF7607" evidence="2">
    <location>
        <begin position="229"/>
        <end position="335"/>
    </location>
</feature>
<comment type="caution">
    <text evidence="3">The sequence shown here is derived from an EMBL/GenBank/DDBJ whole genome shotgun (WGS) entry which is preliminary data.</text>
</comment>
<evidence type="ECO:0000313" key="4">
    <source>
        <dbReference type="Proteomes" id="UP000799777"/>
    </source>
</evidence>
<dbReference type="EMBL" id="ML978206">
    <property type="protein sequence ID" value="KAF2028977.1"/>
    <property type="molecule type" value="Genomic_DNA"/>
</dbReference>
<name>A0A9P4H7I5_9PLEO</name>
<evidence type="ECO:0000259" key="2">
    <source>
        <dbReference type="Pfam" id="PF24580"/>
    </source>
</evidence>
<feature type="region of interest" description="Disordered" evidence="1">
    <location>
        <begin position="340"/>
        <end position="370"/>
    </location>
</feature>
<proteinExistence type="predicted"/>
<gene>
    <name evidence="3" type="ORF">EK21DRAFT_29404</name>
</gene>
<feature type="compositionally biased region" description="Basic and acidic residues" evidence="1">
    <location>
        <begin position="213"/>
        <end position="224"/>
    </location>
</feature>
<feature type="region of interest" description="Disordered" evidence="1">
    <location>
        <begin position="173"/>
        <end position="224"/>
    </location>
</feature>
<accession>A0A9P4H7I5</accession>
<evidence type="ECO:0000313" key="3">
    <source>
        <dbReference type="EMBL" id="KAF2028977.1"/>
    </source>
</evidence>
<protein>
    <recommendedName>
        <fullName evidence="2">DUF7607 domain-containing protein</fullName>
    </recommendedName>
</protein>
<dbReference type="Gene3D" id="1.10.150.50">
    <property type="entry name" value="Transcription Factor, Ets-1"/>
    <property type="match status" value="1"/>
</dbReference>
<feature type="compositionally biased region" description="Basic and acidic residues" evidence="1">
    <location>
        <begin position="360"/>
        <end position="370"/>
    </location>
</feature>
<sequence length="618" mass="69978">MTTDDPWSWTVNDLIAELCHSKQLYQAANVTAENTPDGVTLEDQLREQHVTGATFLSAVNSNTIRTELGIPNLGQRLALVSVIKLLRGRSNGYTQHSTSTGVKALNINNDGVSTVDSLHSFDTSGRKRQKVTHITPTPLMYSLLAQDLQRQVVDGSGEFDYLLRWQTADRPVAEHVKPANDPTTTEIEDFTDDDDSLEDEEQAAEVEEEEPENPVRDKIEPQNRAKLNQDEIVNILNEYIEHYTNTWTPEQEAQRGEKLDPVAMWEDADAAGTRHQLIEKYKSDRAYYQQRLDNLCDQVLQTLGSNAEKVCLQCRNLEETISMMEFSDWLVGIYSLAPDKDTEDESPERSTNHAGSTEYTESKRENEHLTRQTQLAQIIDLGSPTESSVSEQDEMLVDSSPTPGSEIERQTPRSPERFHSTDAVIADTIEPAAKPVPPPPTARTATSRSLAQLGDEPENASIASARRWRWTDLIDSQDRKRVVIKALLELNSDDLEIIRTRLRTVGKADMIREIPASLQMFSRKETKMHGVLQRDMPKIVTSTKLFLCWWLCDNYFRANPSMWHLEELQNCLEEGSPDPSTFCDFLSTVMRTTFSPDALRNPDQPSQREIIEISDDDE</sequence>
<keyword evidence="4" id="KW-1185">Reference proteome</keyword>
<dbReference type="InterPro" id="IPR013761">
    <property type="entry name" value="SAM/pointed_sf"/>
</dbReference>
<organism evidence="3 4">
    <name type="scientific">Setomelanomma holmii</name>
    <dbReference type="NCBI Taxonomy" id="210430"/>
    <lineage>
        <taxon>Eukaryota</taxon>
        <taxon>Fungi</taxon>
        <taxon>Dikarya</taxon>
        <taxon>Ascomycota</taxon>
        <taxon>Pezizomycotina</taxon>
        <taxon>Dothideomycetes</taxon>
        <taxon>Pleosporomycetidae</taxon>
        <taxon>Pleosporales</taxon>
        <taxon>Pleosporineae</taxon>
        <taxon>Phaeosphaeriaceae</taxon>
        <taxon>Setomelanomma</taxon>
    </lineage>
</organism>
<dbReference type="OrthoDB" id="3533395at2759"/>
<evidence type="ECO:0000256" key="1">
    <source>
        <dbReference type="SAM" id="MobiDB-lite"/>
    </source>
</evidence>
<feature type="non-terminal residue" evidence="3">
    <location>
        <position position="618"/>
    </location>
</feature>
<feature type="compositionally biased region" description="Acidic residues" evidence="1">
    <location>
        <begin position="186"/>
        <end position="212"/>
    </location>
</feature>
<reference evidence="3" key="1">
    <citation type="journal article" date="2020" name="Stud. Mycol.">
        <title>101 Dothideomycetes genomes: a test case for predicting lifestyles and emergence of pathogens.</title>
        <authorList>
            <person name="Haridas S."/>
            <person name="Albert R."/>
            <person name="Binder M."/>
            <person name="Bloem J."/>
            <person name="Labutti K."/>
            <person name="Salamov A."/>
            <person name="Andreopoulos B."/>
            <person name="Baker S."/>
            <person name="Barry K."/>
            <person name="Bills G."/>
            <person name="Bluhm B."/>
            <person name="Cannon C."/>
            <person name="Castanera R."/>
            <person name="Culley D."/>
            <person name="Daum C."/>
            <person name="Ezra D."/>
            <person name="Gonzalez J."/>
            <person name="Henrissat B."/>
            <person name="Kuo A."/>
            <person name="Liang C."/>
            <person name="Lipzen A."/>
            <person name="Lutzoni F."/>
            <person name="Magnuson J."/>
            <person name="Mondo S."/>
            <person name="Nolan M."/>
            <person name="Ohm R."/>
            <person name="Pangilinan J."/>
            <person name="Park H.-J."/>
            <person name="Ramirez L."/>
            <person name="Alfaro M."/>
            <person name="Sun H."/>
            <person name="Tritt A."/>
            <person name="Yoshinaga Y."/>
            <person name="Zwiers L.-H."/>
            <person name="Turgeon B."/>
            <person name="Goodwin S."/>
            <person name="Spatafora J."/>
            <person name="Crous P."/>
            <person name="Grigoriev I."/>
        </authorList>
    </citation>
    <scope>NUCLEOTIDE SEQUENCE</scope>
    <source>
        <strain evidence="3">CBS 110217</strain>
    </source>
</reference>
<dbReference type="Pfam" id="PF24580">
    <property type="entry name" value="DUF7607"/>
    <property type="match status" value="1"/>
</dbReference>
<feature type="region of interest" description="Disordered" evidence="1">
    <location>
        <begin position="596"/>
        <end position="618"/>
    </location>
</feature>